<proteinExistence type="predicted"/>
<protein>
    <recommendedName>
        <fullName evidence="7">Lipoprotein</fullName>
    </recommendedName>
</protein>
<dbReference type="RefSeq" id="WP_170127645.1">
    <property type="nucleotide sequence ID" value="NZ_JACHJF010000021.1"/>
</dbReference>
<keyword evidence="2" id="KW-0732">Signal</keyword>
<evidence type="ECO:0000256" key="2">
    <source>
        <dbReference type="SAM" id="SignalP"/>
    </source>
</evidence>
<feature type="chain" id="PRO_5042698231" description="Lipoprotein" evidence="2">
    <location>
        <begin position="24"/>
        <end position="196"/>
    </location>
</feature>
<name>A0A2N8P115_STREU</name>
<dbReference type="PROSITE" id="PS51257">
    <property type="entry name" value="PROKAR_LIPOPROTEIN"/>
    <property type="match status" value="1"/>
</dbReference>
<evidence type="ECO:0000256" key="1">
    <source>
        <dbReference type="SAM" id="MobiDB-lite"/>
    </source>
</evidence>
<gene>
    <name evidence="4" type="ORF">AF335_09380</name>
    <name evidence="3" type="ORF">FHS36_005330</name>
</gene>
<dbReference type="AlphaFoldDB" id="A0A2N8P115"/>
<comment type="caution">
    <text evidence="4">The sequence shown here is derived from an EMBL/GenBank/DDBJ whole genome shotgun (WGS) entry which is preliminary data.</text>
</comment>
<feature type="region of interest" description="Disordered" evidence="1">
    <location>
        <begin position="29"/>
        <end position="92"/>
    </location>
</feature>
<keyword evidence="5" id="KW-1185">Reference proteome</keyword>
<feature type="compositionally biased region" description="Low complexity" evidence="1">
    <location>
        <begin position="37"/>
        <end position="47"/>
    </location>
</feature>
<reference evidence="3 6" key="3">
    <citation type="submission" date="2020-08" db="EMBL/GenBank/DDBJ databases">
        <title>Genomic Encyclopedia of Type Strains, Phase III (KMG-III): the genomes of soil and plant-associated and newly described type strains.</title>
        <authorList>
            <person name="Whitman W."/>
        </authorList>
    </citation>
    <scope>NUCLEOTIDE SEQUENCE [LARGE SCALE GENOMIC DNA]</scope>
    <source>
        <strain evidence="3 6">CECT 3259</strain>
    </source>
</reference>
<sequence length="196" mass="19736">MTMIKMTGVRRAMLPLVVPALLAAGCGTQGAGGAAGAGRRSPSAPAGIPVPSAPVDFPCPGESPALTPPPAGSTPASAAPGDHYAENHGFREPLPLHGGRRCDGLAAAGRIEAALEPLRERGDFTPEHVRDALTGLGYPAGKVRAYGNGSAGVGFLVEADASPLCVEGAMNRDSMRADSFGGYPDHFGCETPSGGH</sequence>
<dbReference type="EMBL" id="JACHJF010000021">
    <property type="protein sequence ID" value="MBB5121861.1"/>
    <property type="molecule type" value="Genomic_DNA"/>
</dbReference>
<evidence type="ECO:0000313" key="3">
    <source>
        <dbReference type="EMBL" id="MBB5121861.1"/>
    </source>
</evidence>
<dbReference type="Proteomes" id="UP000528608">
    <property type="component" value="Unassembled WGS sequence"/>
</dbReference>
<organism evidence="4 5">
    <name type="scientific">Streptomyces eurocidicus</name>
    <name type="common">Streptoverticillium eurocidicus</name>
    <dbReference type="NCBI Taxonomy" id="66423"/>
    <lineage>
        <taxon>Bacteria</taxon>
        <taxon>Bacillati</taxon>
        <taxon>Actinomycetota</taxon>
        <taxon>Actinomycetes</taxon>
        <taxon>Kitasatosporales</taxon>
        <taxon>Streptomycetaceae</taxon>
        <taxon>Streptomyces</taxon>
    </lineage>
</organism>
<dbReference type="EMBL" id="LGUI01000002">
    <property type="protein sequence ID" value="PNE34712.1"/>
    <property type="molecule type" value="Genomic_DNA"/>
</dbReference>
<accession>A0A2N8P115</accession>
<reference evidence="4" key="2">
    <citation type="submission" date="2015-07" db="EMBL/GenBank/DDBJ databases">
        <authorList>
            <person name="Noorani M."/>
        </authorList>
    </citation>
    <scope>NUCLEOTIDE SEQUENCE [LARGE SCALE GENOMIC DNA]</scope>
    <source>
        <strain evidence="4">ATCC 27428</strain>
    </source>
</reference>
<evidence type="ECO:0008006" key="7">
    <source>
        <dbReference type="Google" id="ProtNLM"/>
    </source>
</evidence>
<evidence type="ECO:0000313" key="5">
    <source>
        <dbReference type="Proteomes" id="UP000235945"/>
    </source>
</evidence>
<feature type="signal peptide" evidence="2">
    <location>
        <begin position="1"/>
        <end position="23"/>
    </location>
</feature>
<dbReference type="Proteomes" id="UP000235945">
    <property type="component" value="Unassembled WGS sequence"/>
</dbReference>
<evidence type="ECO:0000313" key="4">
    <source>
        <dbReference type="EMBL" id="PNE34712.1"/>
    </source>
</evidence>
<reference evidence="5" key="1">
    <citation type="submission" date="2015-07" db="EMBL/GenBank/DDBJ databases">
        <authorList>
            <person name="Graham D.E."/>
            <person name="Giannone R.J."/>
            <person name="Gulvik C.A."/>
            <person name="Hettich R.L."/>
            <person name="Klingeman D.M."/>
            <person name="Mahan K.M."/>
            <person name="Parry R.J."/>
            <person name="Spain J.C."/>
        </authorList>
    </citation>
    <scope>NUCLEOTIDE SEQUENCE [LARGE SCALE GENOMIC DNA]</scope>
    <source>
        <strain evidence="5">ATCC 27428</strain>
    </source>
</reference>
<evidence type="ECO:0000313" key="6">
    <source>
        <dbReference type="Proteomes" id="UP000528608"/>
    </source>
</evidence>